<feature type="domain" description="DUF7309" evidence="1">
    <location>
        <begin position="125"/>
        <end position="281"/>
    </location>
</feature>
<evidence type="ECO:0000313" key="2">
    <source>
        <dbReference type="EMBL" id="EMR06867.1"/>
    </source>
</evidence>
<name>M7NI00_9BACL</name>
<accession>M7NI00</accession>
<organism evidence="2 3">
    <name type="scientific">Bhargavaea cecembensis DSE10</name>
    <dbReference type="NCBI Taxonomy" id="1235279"/>
    <lineage>
        <taxon>Bacteria</taxon>
        <taxon>Bacillati</taxon>
        <taxon>Bacillota</taxon>
        <taxon>Bacilli</taxon>
        <taxon>Bacillales</taxon>
        <taxon>Caryophanaceae</taxon>
        <taxon>Bhargavaea</taxon>
    </lineage>
</organism>
<dbReference type="EMBL" id="AOFT01000004">
    <property type="protein sequence ID" value="EMR06867.1"/>
    <property type="molecule type" value="Genomic_DNA"/>
</dbReference>
<protein>
    <recommendedName>
        <fullName evidence="1">DUF7309 domain-containing protein</fullName>
    </recommendedName>
</protein>
<dbReference type="Pfam" id="PF23988">
    <property type="entry name" value="DUF7309"/>
    <property type="match status" value="1"/>
</dbReference>
<dbReference type="AlphaFoldDB" id="M7NI00"/>
<dbReference type="STRING" id="1235279.C772_01003"/>
<gene>
    <name evidence="2" type="ORF">C772_01003</name>
</gene>
<reference evidence="2 3" key="1">
    <citation type="journal article" date="2013" name="Genome Announc.">
        <title>Draft Genome Sequence of Bhargavaea cecembensis Strain DSE10T, Isolated from a Deep-Sea Sediment Sample Collected at a Depth of 5,904 m from the Chagos-Laccadive Ridge System in the Indian Ocean.</title>
        <authorList>
            <person name="Shivaji S."/>
            <person name="Ara S."/>
            <person name="Begum Z."/>
            <person name="Ruth M."/>
            <person name="Singh A."/>
            <person name="Kumar Pinnaka A."/>
        </authorList>
    </citation>
    <scope>NUCLEOTIDE SEQUENCE [LARGE SCALE GENOMIC DNA]</scope>
    <source>
        <strain evidence="2 3">DSE10</strain>
    </source>
</reference>
<evidence type="ECO:0000313" key="3">
    <source>
        <dbReference type="Proteomes" id="UP000011919"/>
    </source>
</evidence>
<sequence length="306" mass="35421">MSHELELTLLNSSPQINKTINLNDELPAKVLKGILQTAFGRESTKLDEWTVVLTLRPVREKPGTVFSGETEVSLQRQGSGPVADHRPLVRQFDEYGEYYGYADFDYDDEFYWPRQEKPNPDIQFKELLKEARKVASDKPWTVLPSNQIFLCEDYHKEMFFVSITGHEGEELGVEIYREWDGFRYLLGNREGPSPEPGGLVVTFQERQDMTEEDLCFFKRLNCSFVGKRWPKLRVLQEGEEPRLPDPDEAKILIWLFSCVRSMSSKARKGQEIPVPAKEQKIAAFKSWEMKTQIRDVSEFTTPAVDD</sequence>
<dbReference type="eggNOG" id="COG3012">
    <property type="taxonomic scope" value="Bacteria"/>
</dbReference>
<dbReference type="InterPro" id="IPR055733">
    <property type="entry name" value="DUF7309"/>
</dbReference>
<comment type="caution">
    <text evidence="2">The sequence shown here is derived from an EMBL/GenBank/DDBJ whole genome shotgun (WGS) entry which is preliminary data.</text>
</comment>
<dbReference type="Proteomes" id="UP000011919">
    <property type="component" value="Unassembled WGS sequence"/>
</dbReference>
<evidence type="ECO:0000259" key="1">
    <source>
        <dbReference type="Pfam" id="PF23988"/>
    </source>
</evidence>
<proteinExistence type="predicted"/>
<keyword evidence="3" id="KW-1185">Reference proteome</keyword>